<evidence type="ECO:0000256" key="1">
    <source>
        <dbReference type="SAM" id="MobiDB-lite"/>
    </source>
</evidence>
<accession>A0A554XI31</accession>
<evidence type="ECO:0000313" key="3">
    <source>
        <dbReference type="Proteomes" id="UP000318294"/>
    </source>
</evidence>
<dbReference type="AlphaFoldDB" id="A0A554XI31"/>
<feature type="region of interest" description="Disordered" evidence="1">
    <location>
        <begin position="1"/>
        <end position="38"/>
    </location>
</feature>
<reference evidence="2 3" key="1">
    <citation type="submission" date="2019-07" db="EMBL/GenBank/DDBJ databases">
        <title>Tepidimonas charontis SPSP-6 draft genome.</title>
        <authorList>
            <person name="Da Costa M.S."/>
            <person name="Froufe H.J.C."/>
            <person name="Egas C."/>
            <person name="Albuquerque L."/>
        </authorList>
    </citation>
    <scope>NUCLEOTIDE SEQUENCE [LARGE SCALE GENOMIC DNA]</scope>
    <source>
        <strain evidence="2 3">SPSP-6</strain>
    </source>
</reference>
<comment type="caution">
    <text evidence="2">The sequence shown here is derived from an EMBL/GenBank/DDBJ whole genome shotgun (WGS) entry which is preliminary data.</text>
</comment>
<gene>
    <name evidence="2" type="ORF">Tchar_00683</name>
</gene>
<name>A0A554XI31_9BURK</name>
<proteinExistence type="predicted"/>
<organism evidence="2 3">
    <name type="scientific">Tepidimonas charontis</name>
    <dbReference type="NCBI Taxonomy" id="2267262"/>
    <lineage>
        <taxon>Bacteria</taxon>
        <taxon>Pseudomonadati</taxon>
        <taxon>Pseudomonadota</taxon>
        <taxon>Betaproteobacteria</taxon>
        <taxon>Burkholderiales</taxon>
        <taxon>Tepidimonas</taxon>
    </lineage>
</organism>
<feature type="compositionally biased region" description="Basic and acidic residues" evidence="1">
    <location>
        <begin position="10"/>
        <end position="38"/>
    </location>
</feature>
<dbReference type="EMBL" id="VJON01000007">
    <property type="protein sequence ID" value="TSE35487.1"/>
    <property type="molecule type" value="Genomic_DNA"/>
</dbReference>
<evidence type="ECO:0000313" key="2">
    <source>
        <dbReference type="EMBL" id="TSE35487.1"/>
    </source>
</evidence>
<sequence>MRRMAPPSMEKPEGREPQRRQERERQVQRSRDRDVAPA</sequence>
<keyword evidence="3" id="KW-1185">Reference proteome</keyword>
<dbReference type="Proteomes" id="UP000318294">
    <property type="component" value="Unassembled WGS sequence"/>
</dbReference>
<protein>
    <submittedName>
        <fullName evidence="2">Uncharacterized protein</fullName>
    </submittedName>
</protein>